<proteinExistence type="predicted"/>
<gene>
    <name evidence="1" type="ORF">UFOVP1437_15</name>
    <name evidence="2" type="ORF">UFOVP1531_49</name>
</gene>
<sequence length="444" mass="45041">MAAILFPELQFSDASGSPLASGKVYTYVAGTTTPTPTYTDSGGLTSVGNYIDLDANGRPNSGNGIWLGTTVLYKLVVKDAAGTTIQTLDNVSSGGFNGSSSFVTAVSEAGLTSGRVLTTSTTNAIVDAGAGSTIQVQRTALTGDVTASANSNATTIASGAVTLTKMANIATASLIGRATAGTGVPEALTAGASLTIAGTTISRAALTGEVTAAANSNSTVVDIVGRTTDSSPDYGSDYVMTYDFSSTSNKKVVLNTINKGTPICTTSGYYYGPGVLGVTKATIPTASTLTTGTVYFVPFISSTEFSFFSFVVNISTSQASKNMRVAIYNSAAGTSRPTGTASYDSGNISTGATGLTGGTPGYRTLTANTLYWLAFNTDADTAQFSCLAANVSGFPYFGGKTDISSSMPIAYQQTSAFGAFPTVNTLILVEPSASTALPFLNLST</sequence>
<accession>A0A6J5SDM6</accession>
<organism evidence="1">
    <name type="scientific">uncultured Caudovirales phage</name>
    <dbReference type="NCBI Taxonomy" id="2100421"/>
    <lineage>
        <taxon>Viruses</taxon>
        <taxon>Duplodnaviria</taxon>
        <taxon>Heunggongvirae</taxon>
        <taxon>Uroviricota</taxon>
        <taxon>Caudoviricetes</taxon>
        <taxon>Peduoviridae</taxon>
        <taxon>Maltschvirus</taxon>
        <taxon>Maltschvirus maltsch</taxon>
    </lineage>
</organism>
<dbReference type="EMBL" id="LR797382">
    <property type="protein sequence ID" value="CAB4212264.1"/>
    <property type="molecule type" value="Genomic_DNA"/>
</dbReference>
<protein>
    <submittedName>
        <fullName evidence="1">Uncharacterized protein</fullName>
    </submittedName>
</protein>
<evidence type="ECO:0000313" key="2">
    <source>
        <dbReference type="EMBL" id="CAB5228155.1"/>
    </source>
</evidence>
<evidence type="ECO:0000313" key="1">
    <source>
        <dbReference type="EMBL" id="CAB4212264.1"/>
    </source>
</evidence>
<dbReference type="EMBL" id="LR798383">
    <property type="protein sequence ID" value="CAB5228155.1"/>
    <property type="molecule type" value="Genomic_DNA"/>
</dbReference>
<reference evidence="1" key="1">
    <citation type="submission" date="2020-05" db="EMBL/GenBank/DDBJ databases">
        <authorList>
            <person name="Chiriac C."/>
            <person name="Salcher M."/>
            <person name="Ghai R."/>
            <person name="Kavagutti S V."/>
        </authorList>
    </citation>
    <scope>NUCLEOTIDE SEQUENCE</scope>
</reference>
<name>A0A6J5SDM6_9CAUD</name>